<name>A0A1M6APF6_9FLAO</name>
<evidence type="ECO:0000313" key="11">
    <source>
        <dbReference type="Proteomes" id="UP000184543"/>
    </source>
</evidence>
<feature type="transmembrane region" description="Helical" evidence="8">
    <location>
        <begin position="148"/>
        <end position="166"/>
    </location>
</feature>
<proteinExistence type="predicted"/>
<comment type="subcellular location">
    <subcellularLocation>
        <location evidence="1">Cell membrane</location>
        <topology evidence="1">Multi-pass membrane protein</topology>
    </subcellularLocation>
</comment>
<feature type="transmembrane region" description="Helical" evidence="8">
    <location>
        <begin position="214"/>
        <end position="236"/>
    </location>
</feature>
<protein>
    <submittedName>
        <fullName evidence="10">4-amino-4-deoxy-L-arabinose transferase</fullName>
    </submittedName>
</protein>
<evidence type="ECO:0000256" key="3">
    <source>
        <dbReference type="ARBA" id="ARBA00022676"/>
    </source>
</evidence>
<dbReference type="PANTHER" id="PTHR33908:SF3">
    <property type="entry name" value="UNDECAPRENYL PHOSPHATE-ALPHA-4-AMINO-4-DEOXY-L-ARABINOSE ARABINOSYL TRANSFERASE"/>
    <property type="match status" value="1"/>
</dbReference>
<organism evidence="10 11">
    <name type="scientific">Pseudozobellia thermophila</name>
    <dbReference type="NCBI Taxonomy" id="192903"/>
    <lineage>
        <taxon>Bacteria</taxon>
        <taxon>Pseudomonadati</taxon>
        <taxon>Bacteroidota</taxon>
        <taxon>Flavobacteriia</taxon>
        <taxon>Flavobacteriales</taxon>
        <taxon>Flavobacteriaceae</taxon>
        <taxon>Pseudozobellia</taxon>
    </lineage>
</organism>
<accession>A0A1M6APF6</accession>
<dbReference type="Proteomes" id="UP000184543">
    <property type="component" value="Unassembled WGS sequence"/>
</dbReference>
<feature type="transmembrane region" description="Helical" evidence="8">
    <location>
        <begin position="178"/>
        <end position="207"/>
    </location>
</feature>
<feature type="transmembrane region" description="Helical" evidence="8">
    <location>
        <begin position="121"/>
        <end position="141"/>
    </location>
</feature>
<evidence type="ECO:0000256" key="4">
    <source>
        <dbReference type="ARBA" id="ARBA00022679"/>
    </source>
</evidence>
<keyword evidence="7 8" id="KW-0472">Membrane</keyword>
<dbReference type="InterPro" id="IPR050297">
    <property type="entry name" value="LipidA_mod_glycosyltrf_83"/>
</dbReference>
<keyword evidence="3" id="KW-0328">Glycosyltransferase</keyword>
<keyword evidence="2" id="KW-1003">Cell membrane</keyword>
<feature type="transmembrane region" description="Helical" evidence="8">
    <location>
        <begin position="363"/>
        <end position="387"/>
    </location>
</feature>
<keyword evidence="11" id="KW-1185">Reference proteome</keyword>
<dbReference type="EMBL" id="FQYU01000001">
    <property type="protein sequence ID" value="SHI38083.1"/>
    <property type="molecule type" value="Genomic_DNA"/>
</dbReference>
<dbReference type="RefSeq" id="WP_072986821.1">
    <property type="nucleotide sequence ID" value="NZ_FQYU01000001.1"/>
</dbReference>
<feature type="transmembrane region" description="Helical" evidence="8">
    <location>
        <begin position="330"/>
        <end position="351"/>
    </location>
</feature>
<evidence type="ECO:0000256" key="7">
    <source>
        <dbReference type="ARBA" id="ARBA00023136"/>
    </source>
</evidence>
<feature type="transmembrane region" description="Helical" evidence="8">
    <location>
        <begin position="393"/>
        <end position="410"/>
    </location>
</feature>
<evidence type="ECO:0000256" key="1">
    <source>
        <dbReference type="ARBA" id="ARBA00004651"/>
    </source>
</evidence>
<dbReference type="AlphaFoldDB" id="A0A1M6APF6"/>
<feature type="transmembrane region" description="Helical" evidence="8">
    <location>
        <begin position="305"/>
        <end position="324"/>
    </location>
</feature>
<evidence type="ECO:0000256" key="8">
    <source>
        <dbReference type="SAM" id="Phobius"/>
    </source>
</evidence>
<evidence type="ECO:0000256" key="5">
    <source>
        <dbReference type="ARBA" id="ARBA00022692"/>
    </source>
</evidence>
<keyword evidence="4 10" id="KW-0808">Transferase</keyword>
<dbReference type="Pfam" id="PF13231">
    <property type="entry name" value="PMT_2"/>
    <property type="match status" value="1"/>
</dbReference>
<evidence type="ECO:0000256" key="6">
    <source>
        <dbReference type="ARBA" id="ARBA00022989"/>
    </source>
</evidence>
<evidence type="ECO:0000256" key="2">
    <source>
        <dbReference type="ARBA" id="ARBA00022475"/>
    </source>
</evidence>
<dbReference type="OrthoDB" id="9792789at2"/>
<evidence type="ECO:0000313" key="10">
    <source>
        <dbReference type="EMBL" id="SHI38083.1"/>
    </source>
</evidence>
<dbReference type="InterPro" id="IPR038731">
    <property type="entry name" value="RgtA/B/C-like"/>
</dbReference>
<keyword evidence="5 8" id="KW-0812">Transmembrane</keyword>
<gene>
    <name evidence="10" type="ORF">SAMN04488513_101127</name>
</gene>
<dbReference type="GO" id="GO:0005886">
    <property type="term" value="C:plasma membrane"/>
    <property type="evidence" value="ECO:0007669"/>
    <property type="project" value="UniProtKB-SubCell"/>
</dbReference>
<feature type="domain" description="Glycosyltransferase RgtA/B/C/D-like" evidence="9">
    <location>
        <begin position="73"/>
        <end position="230"/>
    </location>
</feature>
<sequence length="541" mass="63276">MKFFDVGFLHPTNTKNLYRLSFLIIVLYTISLFYNLHLAPLYSEEPRRALVALEMLLNNNFIVTTILNQTFYDHPPLWNIVLAGSIKLFGYNTFALRFPSAFSLLLTGILAFYMGKKYINTRFGILSAFYYLVCADLYFYFSVTAEIDIFYSLLVTLSIFSIFHFYEQKRFYLLFGTAYFFITLAFLTKGFASFAFIIITLGSYLLYKKDLKRLFSWPHIFCALLSAAAVYFYFYIYGSYENLGRYISEMWGLTEQRTLLSDRFDGIIKHLFTFPLNFLGVIFPSTLFLLFIWEKEQIQNIKAQPYLVFLVIAFIANFLVYWVSPGARIRYTYMFFPMVVTVLSYPLFLRLKETNWKHKAYHTFFKAIMAIAALVCLVIPFVGYFSILPHLKYTMPLFGLLLILTLIFHHKTIGYTKHLFVITFIVLCRLVFDHVALPMKALTSSGAAHKSYAEDIHKIIGEDETPLYVFTQEDLRTHIQTPFKLYETASYLEMSRKSIVMNTDQCELPGYYIFNKQNLEGRKPLYEFTISKVDLALVKID</sequence>
<dbReference type="GO" id="GO:0010041">
    <property type="term" value="P:response to iron(III) ion"/>
    <property type="evidence" value="ECO:0007669"/>
    <property type="project" value="TreeGrafter"/>
</dbReference>
<dbReference type="GO" id="GO:0016763">
    <property type="term" value="F:pentosyltransferase activity"/>
    <property type="evidence" value="ECO:0007669"/>
    <property type="project" value="TreeGrafter"/>
</dbReference>
<dbReference type="STRING" id="192903.SAMN04488513_101127"/>
<feature type="transmembrane region" description="Helical" evidence="8">
    <location>
        <begin position="20"/>
        <end position="38"/>
    </location>
</feature>
<feature type="transmembrane region" description="Helical" evidence="8">
    <location>
        <begin position="271"/>
        <end position="293"/>
    </location>
</feature>
<reference evidence="11" key="1">
    <citation type="submission" date="2016-11" db="EMBL/GenBank/DDBJ databases">
        <authorList>
            <person name="Varghese N."/>
            <person name="Submissions S."/>
        </authorList>
    </citation>
    <scope>NUCLEOTIDE SEQUENCE [LARGE SCALE GENOMIC DNA]</scope>
    <source>
        <strain evidence="11">DSM 19858</strain>
    </source>
</reference>
<dbReference type="PANTHER" id="PTHR33908">
    <property type="entry name" value="MANNOSYLTRANSFERASE YKCB-RELATED"/>
    <property type="match status" value="1"/>
</dbReference>
<feature type="transmembrane region" description="Helical" evidence="8">
    <location>
        <begin position="94"/>
        <end position="115"/>
    </location>
</feature>
<evidence type="ECO:0000259" key="9">
    <source>
        <dbReference type="Pfam" id="PF13231"/>
    </source>
</evidence>
<keyword evidence="6 8" id="KW-1133">Transmembrane helix</keyword>
<dbReference type="GO" id="GO:0009103">
    <property type="term" value="P:lipopolysaccharide biosynthetic process"/>
    <property type="evidence" value="ECO:0007669"/>
    <property type="project" value="UniProtKB-ARBA"/>
</dbReference>